<dbReference type="RefSeq" id="WP_132014615.1">
    <property type="nucleotide sequence ID" value="NZ_SLUN01000014.1"/>
</dbReference>
<feature type="binding site" evidence="4">
    <location>
        <position position="2"/>
    </location>
    <ligand>
        <name>Ni(2+)</name>
        <dbReference type="ChEBI" id="CHEBI:49786"/>
    </ligand>
</feature>
<dbReference type="PANTHER" id="PTHR34535:SF3">
    <property type="entry name" value="HYDROGENASE MATURATION FACTOR HYPA"/>
    <property type="match status" value="1"/>
</dbReference>
<dbReference type="InterPro" id="IPR000688">
    <property type="entry name" value="HypA/HybF"/>
</dbReference>
<dbReference type="OrthoDB" id="9800361at2"/>
<dbReference type="GO" id="GO:0051604">
    <property type="term" value="P:protein maturation"/>
    <property type="evidence" value="ECO:0007669"/>
    <property type="project" value="InterPro"/>
</dbReference>
<name>A0A4R1RM69_HYDET</name>
<keyword evidence="3 4" id="KW-0862">Zinc</keyword>
<comment type="caution">
    <text evidence="5">The sequence shown here is derived from an EMBL/GenBank/DDBJ whole genome shotgun (WGS) entry which is preliminary data.</text>
</comment>
<dbReference type="GO" id="GO:0008270">
    <property type="term" value="F:zinc ion binding"/>
    <property type="evidence" value="ECO:0007669"/>
    <property type="project" value="UniProtKB-UniRule"/>
</dbReference>
<proteinExistence type="inferred from homology"/>
<dbReference type="AlphaFoldDB" id="A0A4R1RM69"/>
<dbReference type="NCBIfam" id="TIGR00100">
    <property type="entry name" value="hypA"/>
    <property type="match status" value="1"/>
</dbReference>
<dbReference type="GO" id="GO:0016151">
    <property type="term" value="F:nickel cation binding"/>
    <property type="evidence" value="ECO:0007669"/>
    <property type="project" value="UniProtKB-UniRule"/>
</dbReference>
<keyword evidence="6" id="KW-1185">Reference proteome</keyword>
<dbReference type="Proteomes" id="UP000295008">
    <property type="component" value="Unassembled WGS sequence"/>
</dbReference>
<dbReference type="HAMAP" id="MF_00213">
    <property type="entry name" value="HypA_HybF"/>
    <property type="match status" value="1"/>
</dbReference>
<sequence>MHELSLTEKILRLVLEQAGNHKAAKITRIKLVIGDLSGIIPACVEQYFGLIAAGTIAAGAKLEFQRSKAELYCPVCEESFEKRPADFNCPRCGSLAQLTESGRECFVESIEVD</sequence>
<evidence type="ECO:0000256" key="2">
    <source>
        <dbReference type="ARBA" id="ARBA00022723"/>
    </source>
</evidence>
<evidence type="ECO:0000256" key="1">
    <source>
        <dbReference type="ARBA" id="ARBA00022596"/>
    </source>
</evidence>
<accession>A0A4R1RM69</accession>
<comment type="function">
    <text evidence="4">Involved in the maturation of [NiFe] hydrogenases. Required for nickel insertion into the metal center of the hydrogenase.</text>
</comment>
<gene>
    <name evidence="4" type="primary">hypA</name>
    <name evidence="5" type="ORF">EDC14_101444</name>
</gene>
<evidence type="ECO:0000313" key="6">
    <source>
        <dbReference type="Proteomes" id="UP000295008"/>
    </source>
</evidence>
<feature type="binding site" evidence="4">
    <location>
        <position position="92"/>
    </location>
    <ligand>
        <name>Zn(2+)</name>
        <dbReference type="ChEBI" id="CHEBI:29105"/>
    </ligand>
</feature>
<feature type="binding site" evidence="4">
    <location>
        <position position="73"/>
    </location>
    <ligand>
        <name>Zn(2+)</name>
        <dbReference type="ChEBI" id="CHEBI:29105"/>
    </ligand>
</feature>
<dbReference type="EMBL" id="SLUN01000014">
    <property type="protein sequence ID" value="TCL67355.1"/>
    <property type="molecule type" value="Genomic_DNA"/>
</dbReference>
<evidence type="ECO:0000256" key="4">
    <source>
        <dbReference type="HAMAP-Rule" id="MF_00213"/>
    </source>
</evidence>
<feature type="binding site" evidence="4">
    <location>
        <position position="89"/>
    </location>
    <ligand>
        <name>Zn(2+)</name>
        <dbReference type="ChEBI" id="CHEBI:29105"/>
    </ligand>
</feature>
<dbReference type="Gene3D" id="3.30.2320.80">
    <property type="match status" value="1"/>
</dbReference>
<comment type="similarity">
    <text evidence="4">Belongs to the HypA/HybF family.</text>
</comment>
<dbReference type="PANTHER" id="PTHR34535">
    <property type="entry name" value="HYDROGENASE MATURATION FACTOR HYPA"/>
    <property type="match status" value="1"/>
</dbReference>
<reference evidence="5 6" key="1">
    <citation type="submission" date="2019-03" db="EMBL/GenBank/DDBJ databases">
        <title>Genomic Encyclopedia of Type Strains, Phase IV (KMG-IV): sequencing the most valuable type-strain genomes for metagenomic binning, comparative biology and taxonomic classification.</title>
        <authorList>
            <person name="Goeker M."/>
        </authorList>
    </citation>
    <scope>NUCLEOTIDE SEQUENCE [LARGE SCALE GENOMIC DNA]</scope>
    <source>
        <strain evidence="5 6">LX-B</strain>
    </source>
</reference>
<keyword evidence="1 4" id="KW-0533">Nickel</keyword>
<evidence type="ECO:0000313" key="5">
    <source>
        <dbReference type="EMBL" id="TCL67355.1"/>
    </source>
</evidence>
<feature type="binding site" evidence="4">
    <location>
        <position position="76"/>
    </location>
    <ligand>
        <name>Zn(2+)</name>
        <dbReference type="ChEBI" id="CHEBI:29105"/>
    </ligand>
</feature>
<keyword evidence="2 4" id="KW-0479">Metal-binding</keyword>
<dbReference type="Pfam" id="PF01155">
    <property type="entry name" value="HypA"/>
    <property type="match status" value="1"/>
</dbReference>
<dbReference type="PIRSF" id="PIRSF004761">
    <property type="entry name" value="Hydrgn_mat_HypA"/>
    <property type="match status" value="1"/>
</dbReference>
<protein>
    <recommendedName>
        <fullName evidence="4">Hydrogenase maturation factor HypA</fullName>
    </recommendedName>
</protein>
<evidence type="ECO:0000256" key="3">
    <source>
        <dbReference type="ARBA" id="ARBA00022833"/>
    </source>
</evidence>
<organism evidence="5 6">
    <name type="scientific">Hydrogenispora ethanolica</name>
    <dbReference type="NCBI Taxonomy" id="1082276"/>
    <lineage>
        <taxon>Bacteria</taxon>
        <taxon>Bacillati</taxon>
        <taxon>Bacillota</taxon>
        <taxon>Hydrogenispora</taxon>
    </lineage>
</organism>